<evidence type="ECO:0000313" key="1">
    <source>
        <dbReference type="EMBL" id="CAJ1067335.1"/>
    </source>
</evidence>
<name>A0AAV1G2D6_XYRNO</name>
<dbReference type="Proteomes" id="UP001178508">
    <property type="component" value="Chromosome 11"/>
</dbReference>
<proteinExistence type="predicted"/>
<accession>A0AAV1G2D6</accession>
<gene>
    <name evidence="1" type="ORF">XNOV1_A005456</name>
</gene>
<sequence length="112" mass="12912">MISAERVNEERRETQDEVMALMHVLALCVTLGLRKGRRPLQKKAQSVPDALENCDHELQHRGKNDQITQAIEYNNQSNLEIMQNFSLHHLSSYFVQTLKLCENQRANAQPPT</sequence>
<evidence type="ECO:0000313" key="2">
    <source>
        <dbReference type="Proteomes" id="UP001178508"/>
    </source>
</evidence>
<reference evidence="1" key="1">
    <citation type="submission" date="2023-08" db="EMBL/GenBank/DDBJ databases">
        <authorList>
            <person name="Alioto T."/>
            <person name="Alioto T."/>
            <person name="Gomez Garrido J."/>
        </authorList>
    </citation>
    <scope>NUCLEOTIDE SEQUENCE</scope>
</reference>
<keyword evidence="2" id="KW-1185">Reference proteome</keyword>
<organism evidence="1 2">
    <name type="scientific">Xyrichtys novacula</name>
    <name type="common">Pearly razorfish</name>
    <name type="synonym">Hemipteronotus novacula</name>
    <dbReference type="NCBI Taxonomy" id="13765"/>
    <lineage>
        <taxon>Eukaryota</taxon>
        <taxon>Metazoa</taxon>
        <taxon>Chordata</taxon>
        <taxon>Craniata</taxon>
        <taxon>Vertebrata</taxon>
        <taxon>Euteleostomi</taxon>
        <taxon>Actinopterygii</taxon>
        <taxon>Neopterygii</taxon>
        <taxon>Teleostei</taxon>
        <taxon>Neoteleostei</taxon>
        <taxon>Acanthomorphata</taxon>
        <taxon>Eupercaria</taxon>
        <taxon>Labriformes</taxon>
        <taxon>Labridae</taxon>
        <taxon>Xyrichtys</taxon>
    </lineage>
</organism>
<dbReference type="EMBL" id="OY660874">
    <property type="protein sequence ID" value="CAJ1067335.1"/>
    <property type="molecule type" value="Genomic_DNA"/>
</dbReference>
<protein>
    <submittedName>
        <fullName evidence="1">Uncharacterized protein</fullName>
    </submittedName>
</protein>
<dbReference type="AlphaFoldDB" id="A0AAV1G2D6"/>